<reference evidence="1 2" key="1">
    <citation type="journal article" date="2012" name="J. Bacteriol.">
        <title>Genome Sequence of Gallaecimonas xiamenensis Type Strain 3-C-1.</title>
        <authorList>
            <person name="Lai Q."/>
            <person name="Wang L."/>
            <person name="Wang W."/>
            <person name="Shao Z."/>
        </authorList>
    </citation>
    <scope>NUCLEOTIDE SEQUENCE [LARGE SCALE GENOMIC DNA]</scope>
    <source>
        <strain evidence="1 2">3-C-1</strain>
    </source>
</reference>
<evidence type="ECO:0000313" key="1">
    <source>
        <dbReference type="EMBL" id="EKE76744.1"/>
    </source>
</evidence>
<protein>
    <submittedName>
        <fullName evidence="1">Uncharacterized protein</fullName>
    </submittedName>
</protein>
<dbReference type="STRING" id="745411.B3C1_04085"/>
<keyword evidence="2" id="KW-1185">Reference proteome</keyword>
<dbReference type="AlphaFoldDB" id="K2K1Q7"/>
<sequence length="278" mass="30044">MRLWPGVLLSALLVLLWWCQRPALTPPQPAALGSAAPGFEAQADPVDDDAQTADLLTDPELDPDPMAGLRQKIVTLRHDFNPSDALAAALAWPNVDGAQMYGLAEGIEFCSQRGGEEPGQGDMALWLAHCKNLPAAWREKPFLVGLKEGSAQQGYLLAQLMRGFEVSYQADMAGYTGQGPAYQLRGQAIGYFEAAARQGSVMALAVLAAELADPDNGEFYQPVRALAYVQFLKALLPGFSAPGLEGLVADLPYYDQDAADLEVQALAARWQLLDTIWR</sequence>
<dbReference type="Proteomes" id="UP000006755">
    <property type="component" value="Unassembled WGS sequence"/>
</dbReference>
<dbReference type="OrthoDB" id="9985124at2"/>
<dbReference type="RefSeq" id="WP_008483103.1">
    <property type="nucleotide sequence ID" value="NZ_AMRI01000004.1"/>
</dbReference>
<comment type="caution">
    <text evidence="1">The sequence shown here is derived from an EMBL/GenBank/DDBJ whole genome shotgun (WGS) entry which is preliminary data.</text>
</comment>
<organism evidence="1 2">
    <name type="scientific">Gallaecimonas xiamenensis 3-C-1</name>
    <dbReference type="NCBI Taxonomy" id="745411"/>
    <lineage>
        <taxon>Bacteria</taxon>
        <taxon>Pseudomonadati</taxon>
        <taxon>Pseudomonadota</taxon>
        <taxon>Gammaproteobacteria</taxon>
        <taxon>Enterobacterales</taxon>
        <taxon>Gallaecimonadaceae</taxon>
        <taxon>Gallaecimonas</taxon>
    </lineage>
</organism>
<proteinExistence type="predicted"/>
<gene>
    <name evidence="1" type="ORF">B3C1_04085</name>
</gene>
<dbReference type="EMBL" id="AMRI01000004">
    <property type="protein sequence ID" value="EKE76744.1"/>
    <property type="molecule type" value="Genomic_DNA"/>
</dbReference>
<name>K2K1Q7_9GAMM</name>
<accession>K2K1Q7</accession>
<evidence type="ECO:0000313" key="2">
    <source>
        <dbReference type="Proteomes" id="UP000006755"/>
    </source>
</evidence>